<gene>
    <name evidence="2" type="ORF">LOC68_18470</name>
</gene>
<evidence type="ECO:0000259" key="1">
    <source>
        <dbReference type="Pfam" id="PF13472"/>
    </source>
</evidence>
<dbReference type="EMBL" id="JAJKFT010000010">
    <property type="protein sequence ID" value="MCC9630383.1"/>
    <property type="molecule type" value="Genomic_DNA"/>
</dbReference>
<keyword evidence="2" id="KW-0378">Hydrolase</keyword>
<dbReference type="CDD" id="cd00229">
    <property type="entry name" value="SGNH_hydrolase"/>
    <property type="match status" value="1"/>
</dbReference>
<dbReference type="GO" id="GO:0016788">
    <property type="term" value="F:hydrolase activity, acting on ester bonds"/>
    <property type="evidence" value="ECO:0007669"/>
    <property type="project" value="UniProtKB-ARBA"/>
</dbReference>
<evidence type="ECO:0000313" key="2">
    <source>
        <dbReference type="EMBL" id="MCC9630383.1"/>
    </source>
</evidence>
<reference evidence="2" key="1">
    <citation type="submission" date="2021-11" db="EMBL/GenBank/DDBJ databases">
        <title>Genome sequence.</title>
        <authorList>
            <person name="Sun Q."/>
        </authorList>
    </citation>
    <scope>NUCLEOTIDE SEQUENCE</scope>
    <source>
        <strain evidence="2">JC732</strain>
    </source>
</reference>
<dbReference type="Pfam" id="PF13472">
    <property type="entry name" value="Lipase_GDSL_2"/>
    <property type="match status" value="1"/>
</dbReference>
<dbReference type="SUPFAM" id="SSF52266">
    <property type="entry name" value="SGNH hydrolase"/>
    <property type="match status" value="1"/>
</dbReference>
<comment type="caution">
    <text evidence="2">The sequence shown here is derived from an EMBL/GenBank/DDBJ whole genome shotgun (WGS) entry which is preliminary data.</text>
</comment>
<keyword evidence="3" id="KW-1185">Reference proteome</keyword>
<protein>
    <submittedName>
        <fullName evidence="2">SGNH/GDSL hydrolase family protein</fullName>
    </submittedName>
</protein>
<evidence type="ECO:0000313" key="3">
    <source>
        <dbReference type="Proteomes" id="UP001139103"/>
    </source>
</evidence>
<organism evidence="2 3">
    <name type="scientific">Blastopirellula sediminis</name>
    <dbReference type="NCBI Taxonomy" id="2894196"/>
    <lineage>
        <taxon>Bacteria</taxon>
        <taxon>Pseudomonadati</taxon>
        <taxon>Planctomycetota</taxon>
        <taxon>Planctomycetia</taxon>
        <taxon>Pirellulales</taxon>
        <taxon>Pirellulaceae</taxon>
        <taxon>Blastopirellula</taxon>
    </lineage>
</organism>
<dbReference type="Gene3D" id="3.40.50.1110">
    <property type="entry name" value="SGNH hydrolase"/>
    <property type="match status" value="1"/>
</dbReference>
<dbReference type="AlphaFoldDB" id="A0A9X1MNG3"/>
<dbReference type="InterPro" id="IPR036514">
    <property type="entry name" value="SGNH_hydro_sf"/>
</dbReference>
<sequence length="193" mass="21602">MSKSSQTYLALGDSMSIDFYTQVDGGGAVAQFHRFLGDGWTLIDRTEDGGRMEDVPLDLHGDVITLTIGGNDLLWNQELYLREGIQSFLREHEHLLRKLRGANPDALMIIGDIYHPDAELSPYEVELLEAVNRGIRANCLAIAAECAPIYETFRGHEKEYLCLQIEPNLRGAEAIAGLFRASWEKYQPHAPAN</sequence>
<name>A0A9X1MNG3_9BACT</name>
<accession>A0A9X1MNG3</accession>
<feature type="domain" description="SGNH hydrolase-type esterase" evidence="1">
    <location>
        <begin position="41"/>
        <end position="171"/>
    </location>
</feature>
<dbReference type="Proteomes" id="UP001139103">
    <property type="component" value="Unassembled WGS sequence"/>
</dbReference>
<proteinExistence type="predicted"/>
<dbReference type="RefSeq" id="WP_230221478.1">
    <property type="nucleotide sequence ID" value="NZ_JAJKFT010000010.1"/>
</dbReference>
<dbReference type="InterPro" id="IPR013830">
    <property type="entry name" value="SGNH_hydro"/>
</dbReference>